<dbReference type="KEGG" id="ksn:43588103"/>
<dbReference type="EMBL" id="CP144057">
    <property type="protein sequence ID" value="WWD19826.1"/>
    <property type="molecule type" value="Genomic_DNA"/>
</dbReference>
<evidence type="ECO:0000313" key="2">
    <source>
        <dbReference type="EMBL" id="WWD19826.1"/>
    </source>
</evidence>
<feature type="compositionally biased region" description="Pro residues" evidence="1">
    <location>
        <begin position="118"/>
        <end position="129"/>
    </location>
</feature>
<organism evidence="2 3">
    <name type="scientific">Kwoniella shandongensis</name>
    <dbReference type="NCBI Taxonomy" id="1734106"/>
    <lineage>
        <taxon>Eukaryota</taxon>
        <taxon>Fungi</taxon>
        <taxon>Dikarya</taxon>
        <taxon>Basidiomycota</taxon>
        <taxon>Agaricomycotina</taxon>
        <taxon>Tremellomycetes</taxon>
        <taxon>Tremellales</taxon>
        <taxon>Cryptococcaceae</taxon>
        <taxon>Kwoniella</taxon>
    </lineage>
</organism>
<dbReference type="GeneID" id="43588103"/>
<reference evidence="2" key="1">
    <citation type="submission" date="2017-08" db="EMBL/GenBank/DDBJ databases">
        <authorList>
            <person name="Cuomo C."/>
            <person name="Billmyre B."/>
            <person name="Heitman J."/>
        </authorList>
    </citation>
    <scope>NUCLEOTIDE SEQUENCE</scope>
    <source>
        <strain evidence="2">CBS 12478</strain>
    </source>
</reference>
<name>A0A5M6C0H9_9TREE</name>
<feature type="region of interest" description="Disordered" evidence="1">
    <location>
        <begin position="62"/>
        <end position="98"/>
    </location>
</feature>
<feature type="region of interest" description="Disordered" evidence="1">
    <location>
        <begin position="592"/>
        <end position="727"/>
    </location>
</feature>
<feature type="compositionally biased region" description="Low complexity" evidence="1">
    <location>
        <begin position="501"/>
        <end position="534"/>
    </location>
</feature>
<keyword evidence="3" id="KW-1185">Reference proteome</keyword>
<feature type="compositionally biased region" description="Basic residues" evidence="1">
    <location>
        <begin position="678"/>
        <end position="689"/>
    </location>
</feature>
<gene>
    <name evidence="2" type="ORF">CI109_104292</name>
</gene>
<feature type="compositionally biased region" description="Low complexity" evidence="1">
    <location>
        <begin position="612"/>
        <end position="625"/>
    </location>
</feature>
<feature type="compositionally biased region" description="Acidic residues" evidence="1">
    <location>
        <begin position="703"/>
        <end position="721"/>
    </location>
</feature>
<feature type="compositionally biased region" description="Acidic residues" evidence="1">
    <location>
        <begin position="659"/>
        <end position="671"/>
    </location>
</feature>
<feature type="region of interest" description="Disordered" evidence="1">
    <location>
        <begin position="112"/>
        <end position="137"/>
    </location>
</feature>
<feature type="region of interest" description="Disordered" evidence="1">
    <location>
        <begin position="496"/>
        <end position="560"/>
    </location>
</feature>
<evidence type="ECO:0000256" key="1">
    <source>
        <dbReference type="SAM" id="MobiDB-lite"/>
    </source>
</evidence>
<protein>
    <submittedName>
        <fullName evidence="2">Uncharacterized protein</fullName>
    </submittedName>
</protein>
<sequence length="774" mass="86688">MAVTYFSSSAQARSSQNAKYDRIFGKPTDVTDLKSLAQRKEMRLQKERDLFKLLGSDKEMVMKDKSANGLEPMTARPTRLSAAVGPTQPSWLRDGPQPQSVEELLARASLSRLRARQPSPPPPPSPPPDQNQQTYNHGYDAYHSFQGSIGQDGWSQPDRQTLLDVNGAPLMAPERNGEYAEPIKGILRGSHRQQDNVMPSYGAWRVHNPGTLNHTLLSNIPQDRREVRQLPTQFNNAFAQAPTQLPITHHRVRFQPSPQQTFYPPANPMLPVRSGHTAPAAPQAAFQPPVLAQPTHGDDGSAPLPFTQQYDMASISTALTSQTHNTIPSTPHHNSHFRQESQERPLWYWSRSDQTHPVHLQYPVPLFAAQPRYGPYLSIQQSGPNNHAANSIPPALLDAHQQLLAIKEAQNGGKNRSSKGAHHMRISQKAVRSLEKMAESEEYDELDLLYPGRDMSGDWDMQAPTHNARQAVQGVPLEPIHPGFPHLVNLKRHLQVDDQTSSRSTSYETYSSSSDSSSSGDDTDSSYKSSSPYSHSRKRSSDSDDSEQVTSDRGNLRTVKPLSSIEKNVIRPVVPTTSRNVKIIEGPRKSILNKVKSSKKPPSAHTAKRSQIPSTPSAISISAKATPKDEDDPMEDIEIFSDEDEVEQDMQIVEKHDEDDMEIDIDEDEQDMEPRSSRLSRRPERRKRRRDFERGKTMLSPVIEEDEDEDEVGVENYDDDGYDVKPKTTVSKDIREDGEKIMTDGKESDKEVGVESGFFGQGGTLGFQIWRDSY</sequence>
<feature type="compositionally biased region" description="Acidic residues" evidence="1">
    <location>
        <begin position="629"/>
        <end position="648"/>
    </location>
</feature>
<accession>A0A5M6C0H9</accession>
<dbReference type="RefSeq" id="XP_031861576.1">
    <property type="nucleotide sequence ID" value="XM_032003974.1"/>
</dbReference>
<evidence type="ECO:0000313" key="3">
    <source>
        <dbReference type="Proteomes" id="UP000322225"/>
    </source>
</evidence>
<dbReference type="AlphaFoldDB" id="A0A5M6C0H9"/>
<reference evidence="2" key="2">
    <citation type="submission" date="2024-01" db="EMBL/GenBank/DDBJ databases">
        <title>Comparative genomics of Cryptococcus and Kwoniella reveals pathogenesis evolution and contrasting modes of karyotype evolution via chromosome fusion or intercentromeric recombination.</title>
        <authorList>
            <person name="Coelho M.A."/>
            <person name="David-Palma M."/>
            <person name="Shea T."/>
            <person name="Bowers K."/>
            <person name="McGinley-Smith S."/>
            <person name="Mohammad A.W."/>
            <person name="Gnirke A."/>
            <person name="Yurkov A.M."/>
            <person name="Nowrousian M."/>
            <person name="Sun S."/>
            <person name="Cuomo C.A."/>
            <person name="Heitman J."/>
        </authorList>
    </citation>
    <scope>NUCLEOTIDE SEQUENCE</scope>
    <source>
        <strain evidence="2">CBS 12478</strain>
    </source>
</reference>
<dbReference type="Proteomes" id="UP000322225">
    <property type="component" value="Chromosome 7"/>
</dbReference>
<proteinExistence type="predicted"/>